<evidence type="ECO:0000313" key="15">
    <source>
        <dbReference type="Proteomes" id="UP000594454"/>
    </source>
</evidence>
<dbReference type="InterPro" id="IPR001873">
    <property type="entry name" value="ENaC"/>
</dbReference>
<keyword evidence="4 12" id="KW-0894">Sodium channel</keyword>
<evidence type="ECO:0000256" key="7">
    <source>
        <dbReference type="ARBA" id="ARBA00023053"/>
    </source>
</evidence>
<reference evidence="14 15" key="1">
    <citation type="submission" date="2020-11" db="EMBL/GenBank/DDBJ databases">
        <authorList>
            <person name="Wallbank WR R."/>
            <person name="Pardo Diaz C."/>
            <person name="Kozak K."/>
            <person name="Martin S."/>
            <person name="Jiggins C."/>
            <person name="Moest M."/>
            <person name="Warren A I."/>
            <person name="Generalovic N T."/>
            <person name="Byers J.R.P. K."/>
            <person name="Montejo-Kovacevich G."/>
            <person name="Yen C E."/>
        </authorList>
    </citation>
    <scope>NUCLEOTIDE SEQUENCE [LARGE SCALE GENOMIC DNA]</scope>
</reference>
<dbReference type="PRINTS" id="PR01078">
    <property type="entry name" value="AMINACHANNEL"/>
</dbReference>
<evidence type="ECO:0000256" key="11">
    <source>
        <dbReference type="ARBA" id="ARBA00023303"/>
    </source>
</evidence>
<comment type="similarity">
    <text evidence="2 12">Belongs to the amiloride-sensitive sodium channel (TC 1.A.6) family.</text>
</comment>
<dbReference type="Gene3D" id="2.60.470.10">
    <property type="entry name" value="Acid-sensing ion channels like domains"/>
    <property type="match status" value="1"/>
</dbReference>
<dbReference type="AlphaFoldDB" id="A0A7R8UXE8"/>
<evidence type="ECO:0000256" key="10">
    <source>
        <dbReference type="ARBA" id="ARBA00023201"/>
    </source>
</evidence>
<dbReference type="GO" id="GO:0015280">
    <property type="term" value="F:ligand-gated sodium channel activity"/>
    <property type="evidence" value="ECO:0007669"/>
    <property type="project" value="TreeGrafter"/>
</dbReference>
<keyword evidence="9 13" id="KW-0472">Membrane</keyword>
<keyword evidence="3 12" id="KW-0813">Transport</keyword>
<evidence type="ECO:0000256" key="13">
    <source>
        <dbReference type="SAM" id="Phobius"/>
    </source>
</evidence>
<keyword evidence="7" id="KW-0915">Sodium</keyword>
<dbReference type="EMBL" id="LR899012">
    <property type="protein sequence ID" value="CAD7087699.1"/>
    <property type="molecule type" value="Genomic_DNA"/>
</dbReference>
<keyword evidence="15" id="KW-1185">Reference proteome</keyword>
<sequence length="560" mass="63467">MSLRRTVKDFLSNSTLHGLKYIGDSNLHGMERFVFAVSFCLAIVLSAYYINEIYGKWKTTPVIFTIDSMATSIRDIPFPAVTICNMNQAQRSRVASIKGGTTDDNLLRALCHLDSEEDSESLFNAKKAGTWQYFRQFILNVSQPCNELLLLCRYGSITVDCHHFFSPFLTDEGLCCTFNAVHPRYMHSNYSQDDNFRRDDSQGDNAVDWNPESGYVELKAEPYFPVTGLGTGVNMGLTVVLNASLDEYFCSSTNSVGFKVLLHSPIETPKIAEYGLSIQTGMETRIVVIPIFRNSTQKVRKIGIKQRQCLFLGERDTSYFRTYTSSNCRLECESQVMEAQCGCVMYYMPRPSSDSVICGPKDMTCINQFVSAQDVYNESSCHECLPECVGLHYESTATSAKLHKRAKIPEFMLGGNKNANIDYDNFAVVHFFYESNSFRGTIREEFQGFVDFIASSGGILGLFLGFSILSGIELMYFFFIAPCYGAKRPSYNKDEMQFNMQKVSSAKKNVKPIYFVDSRQNYGPRLRIHPKMMNFSLKKVVYIESESKAHALETQLPYCE</sequence>
<evidence type="ECO:0000256" key="4">
    <source>
        <dbReference type="ARBA" id="ARBA00022461"/>
    </source>
</evidence>
<dbReference type="GO" id="GO:0005886">
    <property type="term" value="C:plasma membrane"/>
    <property type="evidence" value="ECO:0007669"/>
    <property type="project" value="TreeGrafter"/>
</dbReference>
<evidence type="ECO:0000256" key="3">
    <source>
        <dbReference type="ARBA" id="ARBA00022448"/>
    </source>
</evidence>
<feature type="transmembrane region" description="Helical" evidence="13">
    <location>
        <begin position="459"/>
        <end position="481"/>
    </location>
</feature>
<dbReference type="Pfam" id="PF00858">
    <property type="entry name" value="ASC"/>
    <property type="match status" value="1"/>
</dbReference>
<keyword evidence="8 12" id="KW-0406">Ion transport</keyword>
<evidence type="ECO:0000256" key="12">
    <source>
        <dbReference type="RuleBase" id="RU000679"/>
    </source>
</evidence>
<feature type="transmembrane region" description="Helical" evidence="13">
    <location>
        <begin position="33"/>
        <end position="50"/>
    </location>
</feature>
<evidence type="ECO:0000256" key="6">
    <source>
        <dbReference type="ARBA" id="ARBA00022989"/>
    </source>
</evidence>
<gene>
    <name evidence="14" type="ORF">HERILL_LOCUS10385</name>
</gene>
<dbReference type="OMA" id="PGNANIC"/>
<name>A0A7R8UXE8_HERIL</name>
<evidence type="ECO:0000256" key="2">
    <source>
        <dbReference type="ARBA" id="ARBA00007193"/>
    </source>
</evidence>
<dbReference type="Proteomes" id="UP000594454">
    <property type="component" value="Chromosome 4"/>
</dbReference>
<proteinExistence type="inferred from homology"/>
<dbReference type="OrthoDB" id="6021021at2759"/>
<comment type="subcellular location">
    <subcellularLocation>
        <location evidence="1">Membrane</location>
        <topology evidence="1">Multi-pass membrane protein</topology>
    </subcellularLocation>
</comment>
<keyword evidence="6 13" id="KW-1133">Transmembrane helix</keyword>
<dbReference type="InParanoid" id="A0A7R8UXE8"/>
<keyword evidence="11 12" id="KW-0407">Ion channel</keyword>
<evidence type="ECO:0000256" key="5">
    <source>
        <dbReference type="ARBA" id="ARBA00022692"/>
    </source>
</evidence>
<accession>A0A7R8UXE8</accession>
<protein>
    <recommendedName>
        <fullName evidence="16">Pickpocket protein 28</fullName>
    </recommendedName>
</protein>
<evidence type="ECO:0000313" key="14">
    <source>
        <dbReference type="EMBL" id="CAD7087699.1"/>
    </source>
</evidence>
<evidence type="ECO:0000256" key="1">
    <source>
        <dbReference type="ARBA" id="ARBA00004141"/>
    </source>
</evidence>
<keyword evidence="5 12" id="KW-0812">Transmembrane</keyword>
<dbReference type="PANTHER" id="PTHR11690">
    <property type="entry name" value="AMILORIDE-SENSITIVE SODIUM CHANNEL-RELATED"/>
    <property type="match status" value="1"/>
</dbReference>
<evidence type="ECO:0000256" key="8">
    <source>
        <dbReference type="ARBA" id="ARBA00023065"/>
    </source>
</evidence>
<evidence type="ECO:0000256" key="9">
    <source>
        <dbReference type="ARBA" id="ARBA00023136"/>
    </source>
</evidence>
<keyword evidence="10 12" id="KW-0739">Sodium transport</keyword>
<evidence type="ECO:0008006" key="16">
    <source>
        <dbReference type="Google" id="ProtNLM"/>
    </source>
</evidence>
<dbReference type="PANTHER" id="PTHR11690:SF243">
    <property type="entry name" value="PICKPOCKET 12-RELATED"/>
    <property type="match status" value="1"/>
</dbReference>
<organism evidence="14 15">
    <name type="scientific">Hermetia illucens</name>
    <name type="common">Black soldier fly</name>
    <dbReference type="NCBI Taxonomy" id="343691"/>
    <lineage>
        <taxon>Eukaryota</taxon>
        <taxon>Metazoa</taxon>
        <taxon>Ecdysozoa</taxon>
        <taxon>Arthropoda</taxon>
        <taxon>Hexapoda</taxon>
        <taxon>Insecta</taxon>
        <taxon>Pterygota</taxon>
        <taxon>Neoptera</taxon>
        <taxon>Endopterygota</taxon>
        <taxon>Diptera</taxon>
        <taxon>Brachycera</taxon>
        <taxon>Stratiomyomorpha</taxon>
        <taxon>Stratiomyidae</taxon>
        <taxon>Hermetiinae</taxon>
        <taxon>Hermetia</taxon>
    </lineage>
</organism>